<protein>
    <submittedName>
        <fullName evidence="1">Uncharacterized protein</fullName>
    </submittedName>
</protein>
<dbReference type="EMBL" id="BAAAXZ010000004">
    <property type="protein sequence ID" value="GAA2909027.1"/>
    <property type="molecule type" value="Genomic_DNA"/>
</dbReference>
<sequence length="120" mass="13106">MIPDLRVLGVLPAHDLDRSKRIITIFHGQWDRDAHALPLREHTPSLVNLGDGDPVLLAEVTAVVRQVAAAVLAEHGAARVTTNLGEYQEPEHWSCPLGASGRHRPRLTRLPVRAAAQHSA</sequence>
<accession>A0ABN3WDD8</accession>
<name>A0ABN3WDD8_STRTU</name>
<organism evidence="1 2">
    <name type="scientific">Streptomyces thioluteus</name>
    <dbReference type="NCBI Taxonomy" id="66431"/>
    <lineage>
        <taxon>Bacteria</taxon>
        <taxon>Bacillati</taxon>
        <taxon>Actinomycetota</taxon>
        <taxon>Actinomycetes</taxon>
        <taxon>Kitasatosporales</taxon>
        <taxon>Streptomycetaceae</taxon>
        <taxon>Streptomyces</taxon>
    </lineage>
</organism>
<gene>
    <name evidence="1" type="ORF">GCM10020221_01380</name>
</gene>
<keyword evidence="2" id="KW-1185">Reference proteome</keyword>
<reference evidence="1 2" key="1">
    <citation type="journal article" date="2019" name="Int. J. Syst. Evol. Microbiol.">
        <title>The Global Catalogue of Microorganisms (GCM) 10K type strain sequencing project: providing services to taxonomists for standard genome sequencing and annotation.</title>
        <authorList>
            <consortium name="The Broad Institute Genomics Platform"/>
            <consortium name="The Broad Institute Genome Sequencing Center for Infectious Disease"/>
            <person name="Wu L."/>
            <person name="Ma J."/>
        </authorList>
    </citation>
    <scope>NUCLEOTIDE SEQUENCE [LARGE SCALE GENOMIC DNA]</scope>
    <source>
        <strain evidence="1 2">JCM 4087</strain>
    </source>
</reference>
<evidence type="ECO:0000313" key="1">
    <source>
        <dbReference type="EMBL" id="GAA2909027.1"/>
    </source>
</evidence>
<proteinExistence type="predicted"/>
<dbReference type="Proteomes" id="UP001501102">
    <property type="component" value="Unassembled WGS sequence"/>
</dbReference>
<comment type="caution">
    <text evidence="1">The sequence shown here is derived from an EMBL/GenBank/DDBJ whole genome shotgun (WGS) entry which is preliminary data.</text>
</comment>
<evidence type="ECO:0000313" key="2">
    <source>
        <dbReference type="Proteomes" id="UP001501102"/>
    </source>
</evidence>